<gene>
    <name evidence="6" type="primary">tarS</name>
    <name evidence="6" type="ORF">NS506_00170</name>
    <name evidence="7" type="ORF">NSK11_contig00047-0004</name>
</gene>
<sequence>MWQRATELLTEVLDRSGLPYESTAGETAFYGPKIDVQVTDHAGREATLSTVQIDFHQPEQFDLHYIGPDANKHRPVMVHRSIIGSVDRAVAHLIESRT</sequence>
<evidence type="ECO:0000313" key="8">
    <source>
        <dbReference type="Proteomes" id="UP000037179"/>
    </source>
</evidence>
<evidence type="ECO:0000313" key="6">
    <source>
        <dbReference type="EMBL" id="APA94257.1"/>
    </source>
</evidence>
<dbReference type="SUPFAM" id="SSF55681">
    <property type="entry name" value="Class II aaRS and biotin synthetases"/>
    <property type="match status" value="1"/>
</dbReference>
<reference evidence="7 8" key="2">
    <citation type="journal article" date="2016" name="Genome Announc.">
        <title>Draft Genome Sequence of Erythromycin- and Oxytetracycline-Sensitive Nocardia seriolae Strain U-1 (NBRC 110359).</title>
        <authorList>
            <person name="Imajoh M."/>
            <person name="Sukeda M."/>
            <person name="Shimizu M."/>
            <person name="Yamane J."/>
            <person name="Ohnishi K."/>
            <person name="Oshima S."/>
        </authorList>
    </citation>
    <scope>NUCLEOTIDE SEQUENCE [LARGE SCALE GENOMIC DNA]</scope>
    <source>
        <strain evidence="7 8">U-1</strain>
    </source>
</reference>
<keyword evidence="4" id="KW-0648">Protein biosynthesis</keyword>
<evidence type="ECO:0000259" key="5">
    <source>
        <dbReference type="Pfam" id="PF00587"/>
    </source>
</evidence>
<dbReference type="Pfam" id="PF00587">
    <property type="entry name" value="tRNA-synt_2b"/>
    <property type="match status" value="1"/>
</dbReference>
<proteinExistence type="inferred from homology"/>
<organism evidence="6 9">
    <name type="scientific">Nocardia seriolae</name>
    <dbReference type="NCBI Taxonomy" id="37332"/>
    <lineage>
        <taxon>Bacteria</taxon>
        <taxon>Bacillati</taxon>
        <taxon>Actinomycetota</taxon>
        <taxon>Actinomycetes</taxon>
        <taxon>Mycobacteriales</taxon>
        <taxon>Nocardiaceae</taxon>
        <taxon>Nocardia</taxon>
    </lineage>
</organism>
<keyword evidence="2" id="KW-0479">Metal-binding</keyword>
<evidence type="ECO:0000256" key="1">
    <source>
        <dbReference type="ARBA" id="ARBA00008226"/>
    </source>
</evidence>
<feature type="domain" description="Aminoacyl-tRNA synthetase class II (G/ P/ S/T)" evidence="5">
    <location>
        <begin position="7"/>
        <end position="96"/>
    </location>
</feature>
<evidence type="ECO:0000313" key="7">
    <source>
        <dbReference type="EMBL" id="GAP28971.1"/>
    </source>
</evidence>
<name>A0ABC8AJ69_9NOCA</name>
<accession>A0ABC8AJ69</accession>
<dbReference type="Proteomes" id="UP000037179">
    <property type="component" value="Unassembled WGS sequence"/>
</dbReference>
<dbReference type="GeneID" id="93371941"/>
<dbReference type="EMBL" id="BBYQ01000047">
    <property type="protein sequence ID" value="GAP28971.1"/>
    <property type="molecule type" value="Genomic_DNA"/>
</dbReference>
<comment type="similarity">
    <text evidence="1">Belongs to the class-II aminoacyl-tRNA synthetase family.</text>
</comment>
<evidence type="ECO:0000256" key="2">
    <source>
        <dbReference type="ARBA" id="ARBA00022723"/>
    </source>
</evidence>
<dbReference type="Proteomes" id="UP000180166">
    <property type="component" value="Chromosome"/>
</dbReference>
<dbReference type="InterPro" id="IPR002320">
    <property type="entry name" value="Thr-tRNA-ligase_IIa"/>
</dbReference>
<dbReference type="EC" id="6.1.1.3" evidence="6"/>
<evidence type="ECO:0000256" key="4">
    <source>
        <dbReference type="ARBA" id="ARBA00022917"/>
    </source>
</evidence>
<keyword evidence="6" id="KW-0436">Ligase</keyword>
<evidence type="ECO:0000256" key="3">
    <source>
        <dbReference type="ARBA" id="ARBA00022833"/>
    </source>
</evidence>
<dbReference type="KEGG" id="nsr:NS506_00170"/>
<protein>
    <submittedName>
        <fullName evidence="6">Threonine--tRNA ligase</fullName>
        <ecNumber evidence="6">6.1.1.3</ecNumber>
    </submittedName>
    <submittedName>
        <fullName evidence="7">Threonyl-tRNA synthetase</fullName>
    </submittedName>
</protein>
<evidence type="ECO:0000313" key="9">
    <source>
        <dbReference type="Proteomes" id="UP000180166"/>
    </source>
</evidence>
<dbReference type="GO" id="GO:0004829">
    <property type="term" value="F:threonine-tRNA ligase activity"/>
    <property type="evidence" value="ECO:0007669"/>
    <property type="project" value="UniProtKB-EC"/>
</dbReference>
<reference evidence="6 9" key="3">
    <citation type="submission" date="2016-10" db="EMBL/GenBank/DDBJ databases">
        <title>Genome sequence of Nocardia seriolae strain EM150506, isolated from Anguila japonica.</title>
        <authorList>
            <person name="Han H.-J."/>
        </authorList>
    </citation>
    <scope>NUCLEOTIDE SEQUENCE [LARGE SCALE GENOMIC DNA]</scope>
    <source>
        <strain evidence="6 9">EM150506</strain>
    </source>
</reference>
<dbReference type="GO" id="GO:0046872">
    <property type="term" value="F:metal ion binding"/>
    <property type="evidence" value="ECO:0007669"/>
    <property type="project" value="UniProtKB-KW"/>
</dbReference>
<dbReference type="Gene3D" id="3.30.930.10">
    <property type="entry name" value="Bira Bifunctional Protein, Domain 2"/>
    <property type="match status" value="1"/>
</dbReference>
<dbReference type="AlphaFoldDB" id="A0ABC8AJ69"/>
<dbReference type="InterPro" id="IPR045864">
    <property type="entry name" value="aa-tRNA-synth_II/BPL/LPL"/>
</dbReference>
<dbReference type="GO" id="GO:0006412">
    <property type="term" value="P:translation"/>
    <property type="evidence" value="ECO:0007669"/>
    <property type="project" value="UniProtKB-KW"/>
</dbReference>
<keyword evidence="8" id="KW-1185">Reference proteome</keyword>
<dbReference type="InterPro" id="IPR002314">
    <property type="entry name" value="aa-tRNA-synt_IIb"/>
</dbReference>
<dbReference type="PANTHER" id="PTHR11451:SF56">
    <property type="entry name" value="THREONINE--TRNA LIGASE 1"/>
    <property type="match status" value="1"/>
</dbReference>
<keyword evidence="3" id="KW-0862">Zinc</keyword>
<dbReference type="RefSeq" id="WP_228102598.1">
    <property type="nucleotide sequence ID" value="NZ_AP017900.1"/>
</dbReference>
<dbReference type="PANTHER" id="PTHR11451">
    <property type="entry name" value="THREONINE-TRNA LIGASE"/>
    <property type="match status" value="1"/>
</dbReference>
<dbReference type="PRINTS" id="PR01047">
    <property type="entry name" value="TRNASYNTHTHR"/>
</dbReference>
<dbReference type="EMBL" id="CP017839">
    <property type="protein sequence ID" value="APA94257.1"/>
    <property type="molecule type" value="Genomic_DNA"/>
</dbReference>
<reference evidence="8" key="1">
    <citation type="submission" date="2015-07" db="EMBL/GenBank/DDBJ databases">
        <title>Nocardia seriolae U-1 whole genome shotgun sequence.</title>
        <authorList>
            <person name="Imajoh M."/>
            <person name="Fukumoto Y."/>
            <person name="Sukeda M."/>
            <person name="Yamane J."/>
            <person name="Yamasaki K."/>
            <person name="Shimizu M."/>
            <person name="Ohnishi K."/>
            <person name="Oshima S."/>
        </authorList>
    </citation>
    <scope>NUCLEOTIDE SEQUENCE [LARGE SCALE GENOMIC DNA]</scope>
    <source>
        <strain evidence="8">U-1</strain>
    </source>
</reference>